<dbReference type="EMBL" id="FQYI01000008">
    <property type="protein sequence ID" value="SHJ04029.1"/>
    <property type="molecule type" value="Genomic_DNA"/>
</dbReference>
<dbReference type="STRING" id="1118202.SAMN05443429_10823"/>
<name>A0A1M6G287_9FLAO</name>
<protein>
    <submittedName>
        <fullName evidence="1">Uncharacterized protein</fullName>
    </submittedName>
</protein>
<reference evidence="1 2" key="1">
    <citation type="submission" date="2016-11" db="EMBL/GenBank/DDBJ databases">
        <authorList>
            <person name="Jaros S."/>
            <person name="Januszkiewicz K."/>
            <person name="Wedrychowicz H."/>
        </authorList>
    </citation>
    <scope>NUCLEOTIDE SEQUENCE [LARGE SCALE GENOMIC DNA]</scope>
    <source>
        <strain evidence="1 2">DSM 25479</strain>
    </source>
</reference>
<evidence type="ECO:0000313" key="2">
    <source>
        <dbReference type="Proteomes" id="UP000184335"/>
    </source>
</evidence>
<organism evidence="1 2">
    <name type="scientific">Cruoricaptor ignavus</name>
    <dbReference type="NCBI Taxonomy" id="1118202"/>
    <lineage>
        <taxon>Bacteria</taxon>
        <taxon>Pseudomonadati</taxon>
        <taxon>Bacteroidota</taxon>
        <taxon>Flavobacteriia</taxon>
        <taxon>Flavobacteriales</taxon>
        <taxon>Weeksellaceae</taxon>
        <taxon>Cruoricaptor</taxon>
    </lineage>
</organism>
<keyword evidence="2" id="KW-1185">Reference proteome</keyword>
<gene>
    <name evidence="1" type="ORF">SAMN05443429_10823</name>
</gene>
<sequence length="56" mass="6099">MGYSFSIFLKDFASSSLATLSQGIGNFENKLNASQSKLQNNLVIQALTSTLLIIYP</sequence>
<dbReference type="Proteomes" id="UP000184335">
    <property type="component" value="Unassembled WGS sequence"/>
</dbReference>
<dbReference type="AlphaFoldDB" id="A0A1M6G287"/>
<proteinExistence type="predicted"/>
<evidence type="ECO:0000313" key="1">
    <source>
        <dbReference type="EMBL" id="SHJ04029.1"/>
    </source>
</evidence>
<accession>A0A1M6G287</accession>